<dbReference type="InterPro" id="IPR054491">
    <property type="entry name" value="MGH1-like_GH"/>
</dbReference>
<dbReference type="PANTHER" id="PTHR23403:SF1">
    <property type="entry name" value="TREHALASE"/>
    <property type="match status" value="1"/>
</dbReference>
<dbReference type="GO" id="GO:0005993">
    <property type="term" value="P:trehalose catabolic process"/>
    <property type="evidence" value="ECO:0007669"/>
    <property type="project" value="TreeGrafter"/>
</dbReference>
<dbReference type="KEGG" id="proo:MJB10_03705"/>
<evidence type="ECO:0000313" key="3">
    <source>
        <dbReference type="Proteomes" id="UP001304650"/>
    </source>
</evidence>
<sequence>MKPIPVEITFWSRGGLTPEDQQLKVSQKSLDEAFYPYEKEGRYYAGRMSVPQSGALVLEIVSPRPLRIWIAGTLILDEDLFWRSFQREVRAAIIYPCQAPGELSFLVETGDLPQIPDHVMKHCPSRNRERVLDEIKRMNPDMLQLTCHLSTESAPPAVSLRYFPTQYVQNGCLWQHVALRPIYGLFDHAPTTKLHELSPKSSMPLALRSTIPPYDAREADHKEAIGYRHYYVPVSSPLHHVPPLRSSGLEKRPEPKLEISQTLTLTIEGKKGKVNVNMPAYESLGRLAPKRDFTPTVWPEYDTIKDDLPKPILPLKWSGFARLYDAAWQMLLSLVRTPPAESGLPNPYIATALDSFWHEVFVWDSSFTAMCTALGHRKLPIYDTLNMLYSRQFDGGYIHREHDVRTGLPVLFEPDFGPNPPLFSIAEWTIFRMNGNILRLQDVYPVLKGYHEWIYNNRRLPDGTYWTTGLANGLDNSPSLGYGYPDLTAQMAHDAETLGEIARVLGYEEEVRRWEIEVEETAAACNRCLWDESNQFYSTSLEQGGHNANKVVTGFWPLWAGIVPENRVELLAKHLKNPDSFWRHHPIPSLAADSPQFESGGNYWRGSVWAPTNYAVIQGFDRSGQHALALETAVRHLEVMTEVFDHTGKLWENYGSEASCPGNVAQQAYSWTALGPISLLTEVVLGLKPEAHHRILNWQPPAGETIGIQRYPLGAATIDLMLHISESATQLRVRTDKGFTLRLFWQNAWISYSCVPGNSQWNLEVGK</sequence>
<feature type="domain" description="Mannosylglycerate hydrolase MGH1-like glycoside hydrolase" evidence="1">
    <location>
        <begin position="362"/>
        <end position="672"/>
    </location>
</feature>
<keyword evidence="2" id="KW-0326">Glycosidase</keyword>
<dbReference type="InterPro" id="IPR008928">
    <property type="entry name" value="6-hairpin_glycosidase_sf"/>
</dbReference>
<reference evidence="2" key="1">
    <citation type="submission" date="2022-02" db="EMBL/GenBank/DDBJ databases">
        <title>Paenibacillus sp. MBLB1832 Whole Genome Shotgun Sequencing.</title>
        <authorList>
            <person name="Hwang C.Y."/>
            <person name="Cho E.-S."/>
            <person name="Seo M.-J."/>
        </authorList>
    </citation>
    <scope>NUCLEOTIDE SEQUENCE</scope>
    <source>
        <strain evidence="2">MBLB1832</strain>
    </source>
</reference>
<evidence type="ECO:0000259" key="1">
    <source>
        <dbReference type="Pfam" id="PF22422"/>
    </source>
</evidence>
<dbReference type="Proteomes" id="UP001304650">
    <property type="component" value="Chromosome"/>
</dbReference>
<dbReference type="AlphaFoldDB" id="A0AA96LQ42"/>
<dbReference type="EMBL" id="CP130319">
    <property type="protein sequence ID" value="WNR45252.1"/>
    <property type="molecule type" value="Genomic_DNA"/>
</dbReference>
<name>A0AA96LQ42_9BACL</name>
<dbReference type="SUPFAM" id="SSF48208">
    <property type="entry name" value="Six-hairpin glycosidases"/>
    <property type="match status" value="1"/>
</dbReference>
<dbReference type="Gene3D" id="1.50.10.10">
    <property type="match status" value="1"/>
</dbReference>
<evidence type="ECO:0000313" key="2">
    <source>
        <dbReference type="EMBL" id="WNR45252.1"/>
    </source>
</evidence>
<accession>A0AA96LQ42</accession>
<dbReference type="InterPro" id="IPR012341">
    <property type="entry name" value="6hp_glycosidase-like_sf"/>
</dbReference>
<keyword evidence="2" id="KW-0378">Hydrolase</keyword>
<dbReference type="PANTHER" id="PTHR23403">
    <property type="entry name" value="TREHALASE"/>
    <property type="match status" value="1"/>
</dbReference>
<protein>
    <submittedName>
        <fullName evidence="2">Trehalase family glycosidase</fullName>
    </submittedName>
</protein>
<dbReference type="GO" id="GO:0004555">
    <property type="term" value="F:alpha,alpha-trehalase activity"/>
    <property type="evidence" value="ECO:0007669"/>
    <property type="project" value="InterPro"/>
</dbReference>
<dbReference type="RefSeq" id="WP_314801845.1">
    <property type="nucleotide sequence ID" value="NZ_CP130319.1"/>
</dbReference>
<dbReference type="Pfam" id="PF22422">
    <property type="entry name" value="MGH1-like_GH"/>
    <property type="match status" value="1"/>
</dbReference>
<gene>
    <name evidence="2" type="ORF">MJB10_03705</name>
</gene>
<keyword evidence="3" id="KW-1185">Reference proteome</keyword>
<dbReference type="InterPro" id="IPR001661">
    <property type="entry name" value="Glyco_hydro_37"/>
</dbReference>
<organism evidence="2 3">
    <name type="scientific">Paenibacillus roseopurpureus</name>
    <dbReference type="NCBI Taxonomy" id="2918901"/>
    <lineage>
        <taxon>Bacteria</taxon>
        <taxon>Bacillati</taxon>
        <taxon>Bacillota</taxon>
        <taxon>Bacilli</taxon>
        <taxon>Bacillales</taxon>
        <taxon>Paenibacillaceae</taxon>
        <taxon>Paenibacillus</taxon>
    </lineage>
</organism>
<proteinExistence type="predicted"/>